<evidence type="ECO:0000313" key="2">
    <source>
        <dbReference type="Proteomes" id="UP000472240"/>
    </source>
</evidence>
<reference evidence="1 2" key="1">
    <citation type="journal article" date="2015" name="Annu Rev Anim Biosci">
        <title>The Genome 10K Project: a way forward.</title>
        <authorList>
            <person name="Koepfli K.P."/>
            <person name="Paten B."/>
            <person name="O'Brien S.J."/>
            <person name="Koepfli K.P."/>
            <person name="Paten B."/>
            <person name="Antunes A."/>
            <person name="Belov K."/>
            <person name="Bustamante C."/>
            <person name="Castoe T.A."/>
            <person name="Clawson H."/>
            <person name="Crawford A.J."/>
            <person name="Diekhans M."/>
            <person name="Distel D."/>
            <person name="Durbin R."/>
            <person name="Earl D."/>
            <person name="Fujita M.K."/>
            <person name="Gamble T."/>
            <person name="Georges A."/>
            <person name="Gemmell N."/>
            <person name="Gilbert M.T."/>
            <person name="Graves J.M."/>
            <person name="Green R.E."/>
            <person name="Hickey G."/>
            <person name="Jarvis E.D."/>
            <person name="Johnson W."/>
            <person name="Komissarov A."/>
            <person name="Korf I."/>
            <person name="Kuhn R."/>
            <person name="Larkin D.M."/>
            <person name="Lewin H."/>
            <person name="Lopez J.V."/>
            <person name="Ma J."/>
            <person name="Marques-Bonet T."/>
            <person name="Miller W."/>
            <person name="Murphy R."/>
            <person name="Pevzner P."/>
            <person name="Shapiro B."/>
            <person name="Steiner C."/>
            <person name="Tamazian G."/>
            <person name="Venkatesh B."/>
            <person name="Wang J."/>
            <person name="Wayne R."/>
            <person name="Wiley E."/>
            <person name="Yang H."/>
            <person name="Zhang G."/>
            <person name="Haussler D."/>
            <person name="Ryder O."/>
            <person name="O'Brien S.J."/>
        </authorList>
    </citation>
    <scope>NUCLEOTIDE SEQUENCE</scope>
</reference>
<dbReference type="AlphaFoldDB" id="A0A671E8N6"/>
<dbReference type="Ensembl" id="ENSRFET00010010506.1">
    <property type="protein sequence ID" value="ENSRFEP00010009596.1"/>
    <property type="gene ID" value="ENSRFEG00010006104.1"/>
</dbReference>
<accession>A0A671E8N6</accession>
<keyword evidence="2" id="KW-1185">Reference proteome</keyword>
<sequence length="56" mass="5964">MEATGVLPFVRGVDLSGNDFKLVRVGSVAPQRLPWAVGDIEGGEQGRSCPRPASPW</sequence>
<organism evidence="1 2">
    <name type="scientific">Rhinolophus ferrumequinum</name>
    <name type="common">Greater horseshoe bat</name>
    <dbReference type="NCBI Taxonomy" id="59479"/>
    <lineage>
        <taxon>Eukaryota</taxon>
        <taxon>Metazoa</taxon>
        <taxon>Chordata</taxon>
        <taxon>Craniata</taxon>
        <taxon>Vertebrata</taxon>
        <taxon>Euteleostomi</taxon>
        <taxon>Mammalia</taxon>
        <taxon>Eutheria</taxon>
        <taxon>Laurasiatheria</taxon>
        <taxon>Chiroptera</taxon>
        <taxon>Yinpterochiroptera</taxon>
        <taxon>Rhinolophoidea</taxon>
        <taxon>Rhinolophidae</taxon>
        <taxon>Rhinolophinae</taxon>
        <taxon>Rhinolophus</taxon>
    </lineage>
</organism>
<dbReference type="GeneTree" id="ENSGT00940000156643"/>
<reference evidence="1" key="4">
    <citation type="submission" date="2025-08" db="UniProtKB">
        <authorList>
            <consortium name="Ensembl"/>
        </authorList>
    </citation>
    <scope>IDENTIFICATION</scope>
</reference>
<protein>
    <submittedName>
        <fullName evidence="1">FLII actin remodeling protein</fullName>
    </submittedName>
</protein>
<reference evidence="2" key="3">
    <citation type="submission" date="2018-12" db="EMBL/GenBank/DDBJ databases">
        <title>G10K-VGP greater horseshoe bat female genome, primary haplotype.</title>
        <authorList>
            <person name="Teeling E."/>
            <person name="Myers G."/>
            <person name="Vernes S."/>
            <person name="Pippel M."/>
            <person name="Winkler S."/>
            <person name="Fedrigo O."/>
            <person name="Rhie A."/>
            <person name="Koren S."/>
            <person name="Phillippy A."/>
            <person name="Lewin H."/>
            <person name="Damas J."/>
            <person name="Howe K."/>
            <person name="Mountcastle J."/>
            <person name="Jarvis E.D."/>
        </authorList>
    </citation>
    <scope>NUCLEOTIDE SEQUENCE [LARGE SCALE GENOMIC DNA]</scope>
</reference>
<name>A0A671E8N6_RHIFE</name>
<dbReference type="Proteomes" id="UP000472240">
    <property type="component" value="Chromosome 21"/>
</dbReference>
<evidence type="ECO:0000313" key="1">
    <source>
        <dbReference type="Ensembl" id="ENSRFEP00010009596.1"/>
    </source>
</evidence>
<reference evidence="1 2" key="2">
    <citation type="journal article" date="2018" name="Annu Rev Anim Biosci">
        <title>Bat Biology, Genomes, and the Bat1K Project: To Generate Chromosome-Level Genomes for All Living Bat Species.</title>
        <authorList>
            <person name="Teeling E.C."/>
            <person name="Vernes S.C."/>
            <person name="Davalos L.M."/>
            <person name="Ray D.A."/>
            <person name="Gilbert M.T.P."/>
            <person name="Myers E."/>
        </authorList>
    </citation>
    <scope>NUCLEOTIDE SEQUENCE</scope>
</reference>
<proteinExistence type="predicted"/>
<gene>
    <name evidence="1" type="primary">FLII</name>
</gene>
<reference evidence="1" key="5">
    <citation type="submission" date="2025-09" db="UniProtKB">
        <authorList>
            <consortium name="Ensembl"/>
        </authorList>
    </citation>
    <scope>IDENTIFICATION</scope>
</reference>